<evidence type="ECO:0000313" key="4">
    <source>
        <dbReference type="WBParaSite" id="PSAMB.scaffold3151size19453.g20564.t1"/>
    </source>
</evidence>
<keyword evidence="3" id="KW-1185">Reference proteome</keyword>
<keyword evidence="1" id="KW-0732">Signal</keyword>
<evidence type="ECO:0000313" key="3">
    <source>
        <dbReference type="Proteomes" id="UP000887566"/>
    </source>
</evidence>
<sequence>MTGRVRSILLLISCLVVSIQSENCHFAQNYNLNQLLNDAAAQDSFLMSASYWEGKFATDRIGINYASGLTYDGTSIDYTTGLPYPGGLHEFSAASKEAVHVSLLALAIEGKSKYAVNFFQSSMQAVHWNGTVQEYGIDQLTRKIGSYEQFNQQYPGFGGFLPWYALNDSGVQLLNGWTSKIPALDNGELIWGLIAVVQVLTENGGYPTLLGRYTRQVTKMARNGLTIFYDGAGSGTVRCVAQIRNVDILPTRSNYYRDGECVLNDPYEGELFVFFVDFFSDWTNYAPGDKDKVWQNKRPQLQRATLHSSFGPITVERGWMHSSHEKWKYMELPYFDIPINNAVFLNGERARSQFSFMNSYPGLFASAANVSQPGNYNPNYISATGIQEIASAHVDTNALVTPYGAYPLLLHPTTRPYGIVWYASMLQGSKMQGPQGSTESVSIQGDLISPINTWDTKITSVLAFSGGIIDITRRYIQQTGHYIRFATVVATEWGRVFGEDNLSGSNIAFALPRASVPQKLPMFTGCTSKK</sequence>
<evidence type="ECO:0000256" key="1">
    <source>
        <dbReference type="SAM" id="SignalP"/>
    </source>
</evidence>
<feature type="signal peptide" evidence="1">
    <location>
        <begin position="1"/>
        <end position="21"/>
    </location>
</feature>
<dbReference type="InterPro" id="IPR058773">
    <property type="entry name" value="SGL_GH162"/>
</dbReference>
<organism evidence="3 4">
    <name type="scientific">Plectus sambesii</name>
    <dbReference type="NCBI Taxonomy" id="2011161"/>
    <lineage>
        <taxon>Eukaryota</taxon>
        <taxon>Metazoa</taxon>
        <taxon>Ecdysozoa</taxon>
        <taxon>Nematoda</taxon>
        <taxon>Chromadorea</taxon>
        <taxon>Plectida</taxon>
        <taxon>Plectina</taxon>
        <taxon>Plectoidea</taxon>
        <taxon>Plectidae</taxon>
        <taxon>Plectus</taxon>
    </lineage>
</organism>
<dbReference type="WBParaSite" id="PSAMB.scaffold3151size19453.g20564.t1">
    <property type="protein sequence ID" value="PSAMB.scaffold3151size19453.g20564.t1"/>
    <property type="gene ID" value="PSAMB.scaffold3151size19453.g20564"/>
</dbReference>
<protein>
    <submittedName>
        <fullName evidence="4">GPI anchored protein</fullName>
    </submittedName>
</protein>
<dbReference type="Proteomes" id="UP000887566">
    <property type="component" value="Unplaced"/>
</dbReference>
<feature type="domain" description="Endo-beta-1,2-glucanase SGL" evidence="2">
    <location>
        <begin position="69"/>
        <end position="527"/>
    </location>
</feature>
<accession>A0A914W708</accession>
<feature type="chain" id="PRO_5037340489" evidence="1">
    <location>
        <begin position="22"/>
        <end position="530"/>
    </location>
</feature>
<proteinExistence type="predicted"/>
<dbReference type="Pfam" id="PF26157">
    <property type="entry name" value="SGL_GH162"/>
    <property type="match status" value="1"/>
</dbReference>
<evidence type="ECO:0000259" key="2">
    <source>
        <dbReference type="Pfam" id="PF26157"/>
    </source>
</evidence>
<name>A0A914W708_9BILA</name>
<dbReference type="AlphaFoldDB" id="A0A914W708"/>
<reference evidence="4" key="1">
    <citation type="submission" date="2022-11" db="UniProtKB">
        <authorList>
            <consortium name="WormBaseParasite"/>
        </authorList>
    </citation>
    <scope>IDENTIFICATION</scope>
</reference>